<feature type="domain" description="THH1/TOM1/TOM3" evidence="7">
    <location>
        <begin position="9"/>
        <end position="272"/>
    </location>
</feature>
<evidence type="ECO:0000256" key="3">
    <source>
        <dbReference type="ARBA" id="ARBA00022692"/>
    </source>
</evidence>
<dbReference type="EMBL" id="HBGJ01017487">
    <property type="protein sequence ID" value="CAD9252868.1"/>
    <property type="molecule type" value="Transcribed_RNA"/>
</dbReference>
<keyword evidence="5 6" id="KW-0472">Membrane</keyword>
<keyword evidence="3 6" id="KW-0812">Transmembrane</keyword>
<reference evidence="8" key="1">
    <citation type="submission" date="2021-01" db="EMBL/GenBank/DDBJ databases">
        <authorList>
            <person name="Corre E."/>
            <person name="Pelletier E."/>
            <person name="Niang G."/>
            <person name="Scheremetjew M."/>
            <person name="Finn R."/>
            <person name="Kale V."/>
            <person name="Holt S."/>
            <person name="Cochrane G."/>
            <person name="Meng A."/>
            <person name="Brown T."/>
            <person name="Cohen L."/>
        </authorList>
    </citation>
    <scope>NUCLEOTIDE SEQUENCE</scope>
    <source>
        <strain evidence="8">CCMP2877</strain>
    </source>
</reference>
<evidence type="ECO:0000256" key="5">
    <source>
        <dbReference type="ARBA" id="ARBA00023136"/>
    </source>
</evidence>
<evidence type="ECO:0000256" key="4">
    <source>
        <dbReference type="ARBA" id="ARBA00022989"/>
    </source>
</evidence>
<comment type="similarity">
    <text evidence="2">Belongs to the plant tobamovirus multiplication TOM1 protein family.</text>
</comment>
<accession>A0A7S1U079</accession>
<organism evidence="8">
    <name type="scientific">Phaeomonas parva</name>
    <dbReference type="NCBI Taxonomy" id="124430"/>
    <lineage>
        <taxon>Eukaryota</taxon>
        <taxon>Sar</taxon>
        <taxon>Stramenopiles</taxon>
        <taxon>Ochrophyta</taxon>
        <taxon>Pinguiophyceae</taxon>
        <taxon>Pinguiochrysidales</taxon>
        <taxon>Pinguiochrysidaceae</taxon>
        <taxon>Phaeomonas</taxon>
    </lineage>
</organism>
<evidence type="ECO:0000259" key="7">
    <source>
        <dbReference type="Pfam" id="PF06454"/>
    </source>
</evidence>
<feature type="transmembrane region" description="Helical" evidence="6">
    <location>
        <begin position="104"/>
        <end position="121"/>
    </location>
</feature>
<feature type="transmembrane region" description="Helical" evidence="6">
    <location>
        <begin position="12"/>
        <end position="28"/>
    </location>
</feature>
<feature type="transmembrane region" description="Helical" evidence="6">
    <location>
        <begin position="172"/>
        <end position="199"/>
    </location>
</feature>
<feature type="transmembrane region" description="Helical" evidence="6">
    <location>
        <begin position="220"/>
        <end position="241"/>
    </location>
</feature>
<dbReference type="InterPro" id="IPR040226">
    <property type="entry name" value="THH1/TOM1/TOM3"/>
</dbReference>
<proteinExistence type="inferred from homology"/>
<feature type="transmembrane region" description="Helical" evidence="6">
    <location>
        <begin position="48"/>
        <end position="71"/>
    </location>
</feature>
<dbReference type="InterPro" id="IPR009457">
    <property type="entry name" value="THH1/TOM1/TOM3_dom"/>
</dbReference>
<evidence type="ECO:0000313" key="8">
    <source>
        <dbReference type="EMBL" id="CAD9252868.1"/>
    </source>
</evidence>
<protein>
    <recommendedName>
        <fullName evidence="7">THH1/TOM1/TOM3 domain-containing protein</fullName>
    </recommendedName>
</protein>
<dbReference type="PANTHER" id="PTHR31142">
    <property type="entry name" value="TOBAMOVIRUS MULTIPLICATION PROTEIN 1-LIKE ISOFORM X1"/>
    <property type="match status" value="1"/>
</dbReference>
<keyword evidence="4 6" id="KW-1133">Transmembrane helix</keyword>
<gene>
    <name evidence="8" type="ORF">PPAR1163_LOCUS11232</name>
</gene>
<dbReference type="AlphaFoldDB" id="A0A7S1U079"/>
<dbReference type="Pfam" id="PF06454">
    <property type="entry name" value="THH1_TOM1-3_dom"/>
    <property type="match status" value="1"/>
</dbReference>
<evidence type="ECO:0000256" key="2">
    <source>
        <dbReference type="ARBA" id="ARBA00006779"/>
    </source>
</evidence>
<dbReference type="GO" id="GO:0012505">
    <property type="term" value="C:endomembrane system"/>
    <property type="evidence" value="ECO:0007669"/>
    <property type="project" value="UniProtKB-SubCell"/>
</dbReference>
<evidence type="ECO:0000256" key="1">
    <source>
        <dbReference type="ARBA" id="ARBA00004127"/>
    </source>
</evidence>
<evidence type="ECO:0000256" key="6">
    <source>
        <dbReference type="SAM" id="Phobius"/>
    </source>
</evidence>
<dbReference type="PANTHER" id="PTHR31142:SF3">
    <property type="entry name" value="THH1_TOM1_TOM3 DOMAIN-CONTAINING PROTEIN"/>
    <property type="match status" value="1"/>
</dbReference>
<name>A0A7S1U079_9STRA</name>
<feature type="transmembrane region" description="Helical" evidence="6">
    <location>
        <begin position="253"/>
        <end position="274"/>
    </location>
</feature>
<sequence length="370" mass="41216">MPSLLRGDQTATFAILSFLYASMTVYTFSRLKMLHAITGQALDTQKLFVVTLLLTCVLRTLSFVGLTSLAVQSIEYGGDDNDDTGERDEDEEFYEKAVLVMFDLPDYTIVTAYLLLVIVYAETFLHARRHWLDPIQMRRRWVVWYLGANSVLYGVQITLYTLLFVPRVPQSLLIQLLFITLGAISFCLPIAVAIGYFYLTYRFSAFPYRSQHAAKRVKKVGLVMKVWTVGRFIWGCFAVFFSLSFVSTSNDTAYSTVLICLFVCTELIPFLLALDTEILNVLAILSSNSRELRVDSVDSTTTVPSRFYGGGPLSGATNRNVDFDFEEPLLSPDDEEFASSIGLEDIANSMGIAESSSDLAAGLGASETKS</sequence>
<comment type="subcellular location">
    <subcellularLocation>
        <location evidence="1">Endomembrane system</location>
        <topology evidence="1">Multi-pass membrane protein</topology>
    </subcellularLocation>
</comment>
<feature type="transmembrane region" description="Helical" evidence="6">
    <location>
        <begin position="142"/>
        <end position="166"/>
    </location>
</feature>